<sequence>MGIIKRGSIGSAIAFAVTAGSARTPAEAQSSAFVSSDDPGTEPTYPPAIRPTRGPAVLAVAVALCVSGCTEEGKPVSHPSVSRSAQPSPSKSDDRAERIEGEGISKAPEQVNDGQVLLSVASRKGDAELPLTKEIGVGRLAIQVSCQGEGTIEVSVEPVGLSFPLECVEQEVSSTYNEIILKRARSEGSVRGAAPSGVRWALTAEQ</sequence>
<dbReference type="Proteomes" id="UP001550044">
    <property type="component" value="Unassembled WGS sequence"/>
</dbReference>
<evidence type="ECO:0008006" key="4">
    <source>
        <dbReference type="Google" id="ProtNLM"/>
    </source>
</evidence>
<accession>A0ABV2UCU0</accession>
<protein>
    <recommendedName>
        <fullName evidence="4">Lipoprotein</fullName>
    </recommendedName>
</protein>
<evidence type="ECO:0000256" key="1">
    <source>
        <dbReference type="SAM" id="MobiDB-lite"/>
    </source>
</evidence>
<evidence type="ECO:0000313" key="3">
    <source>
        <dbReference type="Proteomes" id="UP001550044"/>
    </source>
</evidence>
<feature type="compositionally biased region" description="Polar residues" evidence="1">
    <location>
        <begin position="79"/>
        <end position="90"/>
    </location>
</feature>
<reference evidence="2 3" key="1">
    <citation type="submission" date="2024-06" db="EMBL/GenBank/DDBJ databases">
        <title>The Natural Products Discovery Center: Release of the First 8490 Sequenced Strains for Exploring Actinobacteria Biosynthetic Diversity.</title>
        <authorList>
            <person name="Kalkreuter E."/>
            <person name="Kautsar S.A."/>
            <person name="Yang D."/>
            <person name="Bader C.D."/>
            <person name="Teijaro C.N."/>
            <person name="Fluegel L."/>
            <person name="Davis C.M."/>
            <person name="Simpson J.R."/>
            <person name="Lauterbach L."/>
            <person name="Steele A.D."/>
            <person name="Gui C."/>
            <person name="Meng S."/>
            <person name="Li G."/>
            <person name="Viehrig K."/>
            <person name="Ye F."/>
            <person name="Su P."/>
            <person name="Kiefer A.F."/>
            <person name="Nichols A."/>
            <person name="Cepeda A.J."/>
            <person name="Yan W."/>
            <person name="Fan B."/>
            <person name="Jiang Y."/>
            <person name="Adhikari A."/>
            <person name="Zheng C.-J."/>
            <person name="Schuster L."/>
            <person name="Cowan T.M."/>
            <person name="Smanski M.J."/>
            <person name="Chevrette M.G."/>
            <person name="De Carvalho L.P.S."/>
            <person name="Shen B."/>
        </authorList>
    </citation>
    <scope>NUCLEOTIDE SEQUENCE [LARGE SCALE GENOMIC DNA]</scope>
    <source>
        <strain evidence="2 3">NPDC005137</strain>
    </source>
</reference>
<keyword evidence="3" id="KW-1185">Reference proteome</keyword>
<comment type="caution">
    <text evidence="2">The sequence shown here is derived from an EMBL/GenBank/DDBJ whole genome shotgun (WGS) entry which is preliminary data.</text>
</comment>
<organism evidence="2 3">
    <name type="scientific">Streptomyces sp. 900116325</name>
    <dbReference type="NCBI Taxonomy" id="3154295"/>
    <lineage>
        <taxon>Bacteria</taxon>
        <taxon>Bacillati</taxon>
        <taxon>Actinomycetota</taxon>
        <taxon>Actinomycetes</taxon>
        <taxon>Kitasatosporales</taxon>
        <taxon>Streptomycetaceae</taxon>
        <taxon>Streptomyces</taxon>
    </lineage>
</organism>
<name>A0ABV2UCU0_9ACTN</name>
<evidence type="ECO:0000313" key="2">
    <source>
        <dbReference type="EMBL" id="MET8435662.1"/>
    </source>
</evidence>
<feature type="region of interest" description="Disordered" evidence="1">
    <location>
        <begin position="28"/>
        <end position="52"/>
    </location>
</feature>
<dbReference type="EMBL" id="JBEXIP010000019">
    <property type="protein sequence ID" value="MET8435662.1"/>
    <property type="molecule type" value="Genomic_DNA"/>
</dbReference>
<feature type="region of interest" description="Disordered" evidence="1">
    <location>
        <begin position="72"/>
        <end position="97"/>
    </location>
</feature>
<proteinExistence type="predicted"/>
<dbReference type="RefSeq" id="WP_356710870.1">
    <property type="nucleotide sequence ID" value="NZ_JBEXIP010000019.1"/>
</dbReference>
<gene>
    <name evidence="2" type="ORF">ABZV61_23325</name>
</gene>